<dbReference type="OrthoDB" id="3003962at2759"/>
<evidence type="ECO:0000313" key="3">
    <source>
        <dbReference type="Proteomes" id="UP000620124"/>
    </source>
</evidence>
<feature type="compositionally biased region" description="Polar residues" evidence="1">
    <location>
        <begin position="149"/>
        <end position="160"/>
    </location>
</feature>
<feature type="region of interest" description="Disordered" evidence="1">
    <location>
        <begin position="146"/>
        <end position="172"/>
    </location>
</feature>
<gene>
    <name evidence="2" type="ORF">MVEN_02041700</name>
</gene>
<evidence type="ECO:0000256" key="1">
    <source>
        <dbReference type="SAM" id="MobiDB-lite"/>
    </source>
</evidence>
<feature type="region of interest" description="Disordered" evidence="1">
    <location>
        <begin position="1"/>
        <end position="21"/>
    </location>
</feature>
<accession>A0A8H6XBT3</accession>
<sequence>MSSSANPVFPPGIVHPSLRQQPTMGISEAEMAWTVRRYGQFKDTQVSSHLFPSPGYGPQQNVWEGNYDYRQQFGTGYHLPLQPMQPSVAPVQRQDFVGGGNGFYHPQRQLHHPQAPPGPQHSENHGPMQNQGPLYSHVAAQYNGVPQHRGQTQHRSQPTQRGEPHFRGQSQRRQIYYQSSQRPRALSVSQQLPRLAFVPPDPEKTPTPRMPQAQHRRSEQPHSMFNPLLPPVDYHLVVKVGETVRIKPWADQYTWIEGRVEKADFSVIKNHRPQPRYVVSFIHPETKQLKQRKFCPHLSEIIVREPDEPGLQPLLEGTDRNIYACIPPVIVRSGAPIEKIWAHARILTPPDKNDRITIRVLAGPSKNFMFDDFPRKYTLPYCRASRVRMIKEGYSVAGSDEHGMEE</sequence>
<comment type="caution">
    <text evidence="2">The sequence shown here is derived from an EMBL/GenBank/DDBJ whole genome shotgun (WGS) entry which is preliminary data.</text>
</comment>
<name>A0A8H6XBT3_9AGAR</name>
<dbReference type="Proteomes" id="UP000620124">
    <property type="component" value="Unassembled WGS sequence"/>
</dbReference>
<proteinExistence type="predicted"/>
<keyword evidence="3" id="KW-1185">Reference proteome</keyword>
<dbReference type="EMBL" id="JACAZI010000021">
    <property type="protein sequence ID" value="KAF7338168.1"/>
    <property type="molecule type" value="Genomic_DNA"/>
</dbReference>
<feature type="region of interest" description="Disordered" evidence="1">
    <location>
        <begin position="102"/>
        <end position="133"/>
    </location>
</feature>
<dbReference type="AlphaFoldDB" id="A0A8H6XBT3"/>
<protein>
    <submittedName>
        <fullName evidence="2">Uncharacterized protein</fullName>
    </submittedName>
</protein>
<evidence type="ECO:0000313" key="2">
    <source>
        <dbReference type="EMBL" id="KAF7338168.1"/>
    </source>
</evidence>
<reference evidence="2" key="1">
    <citation type="submission" date="2020-05" db="EMBL/GenBank/DDBJ databases">
        <title>Mycena genomes resolve the evolution of fungal bioluminescence.</title>
        <authorList>
            <person name="Tsai I.J."/>
        </authorList>
    </citation>
    <scope>NUCLEOTIDE SEQUENCE</scope>
    <source>
        <strain evidence="2">CCC161011</strain>
    </source>
</reference>
<organism evidence="2 3">
    <name type="scientific">Mycena venus</name>
    <dbReference type="NCBI Taxonomy" id="2733690"/>
    <lineage>
        <taxon>Eukaryota</taxon>
        <taxon>Fungi</taxon>
        <taxon>Dikarya</taxon>
        <taxon>Basidiomycota</taxon>
        <taxon>Agaricomycotina</taxon>
        <taxon>Agaricomycetes</taxon>
        <taxon>Agaricomycetidae</taxon>
        <taxon>Agaricales</taxon>
        <taxon>Marasmiineae</taxon>
        <taxon>Mycenaceae</taxon>
        <taxon>Mycena</taxon>
    </lineage>
</organism>